<dbReference type="PANTHER" id="PTHR11364:SF27">
    <property type="entry name" value="SULFURTRANSFERASE"/>
    <property type="match status" value="1"/>
</dbReference>
<organism evidence="5">
    <name type="scientific">uncultured Sphingomonadaceae bacterium</name>
    <dbReference type="NCBI Taxonomy" id="169976"/>
    <lineage>
        <taxon>Bacteria</taxon>
        <taxon>Pseudomonadati</taxon>
        <taxon>Pseudomonadota</taxon>
        <taxon>Alphaproteobacteria</taxon>
        <taxon>Sphingomonadales</taxon>
        <taxon>Sphingomonadaceae</taxon>
        <taxon>environmental samples</taxon>
    </lineage>
</organism>
<dbReference type="PROSITE" id="PS50206">
    <property type="entry name" value="RHODANESE_3"/>
    <property type="match status" value="2"/>
</dbReference>
<feature type="non-terminal residue" evidence="5">
    <location>
        <position position="202"/>
    </location>
</feature>
<feature type="region of interest" description="Disordered" evidence="3">
    <location>
        <begin position="172"/>
        <end position="202"/>
    </location>
</feature>
<dbReference type="Pfam" id="PF00581">
    <property type="entry name" value="Rhodanese"/>
    <property type="match status" value="1"/>
</dbReference>
<name>A0A6J4SA32_9SPHN</name>
<reference evidence="5" key="1">
    <citation type="submission" date="2020-02" db="EMBL/GenBank/DDBJ databases">
        <authorList>
            <person name="Meier V. D."/>
        </authorList>
    </citation>
    <scope>NUCLEOTIDE SEQUENCE</scope>
    <source>
        <strain evidence="5">AVDCRST_MAG91</strain>
    </source>
</reference>
<keyword evidence="2" id="KW-0677">Repeat</keyword>
<gene>
    <name evidence="5" type="ORF">AVDCRST_MAG91-684</name>
</gene>
<keyword evidence="1 5" id="KW-0808">Transferase</keyword>
<dbReference type="SMART" id="SM00450">
    <property type="entry name" value="RHOD"/>
    <property type="match status" value="1"/>
</dbReference>
<feature type="domain" description="Rhodanese" evidence="4">
    <location>
        <begin position="15"/>
        <end position="132"/>
    </location>
</feature>
<dbReference type="Gene3D" id="3.40.250.10">
    <property type="entry name" value="Rhodanese-like domain"/>
    <property type="match status" value="2"/>
</dbReference>
<protein>
    <submittedName>
        <fullName evidence="5">3-mercaptopyruvate sulfurtransferase</fullName>
        <ecNumber evidence="5">2.8.1.2</ecNumber>
    </submittedName>
</protein>
<dbReference type="PANTHER" id="PTHR11364">
    <property type="entry name" value="THIOSULFATE SULFERTANSFERASE"/>
    <property type="match status" value="1"/>
</dbReference>
<accession>A0A6J4SA32</accession>
<dbReference type="FunFam" id="3.40.250.10:FF:000015">
    <property type="entry name" value="Sulfurtransferase"/>
    <property type="match status" value="1"/>
</dbReference>
<dbReference type="EMBL" id="CADCVX010000162">
    <property type="protein sequence ID" value="CAA9493744.1"/>
    <property type="molecule type" value="Genomic_DNA"/>
</dbReference>
<evidence type="ECO:0000256" key="2">
    <source>
        <dbReference type="ARBA" id="ARBA00022737"/>
    </source>
</evidence>
<dbReference type="EC" id="2.8.1.2" evidence="5"/>
<dbReference type="AlphaFoldDB" id="A0A6J4SA32"/>
<proteinExistence type="predicted"/>
<dbReference type="SUPFAM" id="SSF52821">
    <property type="entry name" value="Rhodanese/Cell cycle control phosphatase"/>
    <property type="match status" value="2"/>
</dbReference>
<dbReference type="GO" id="GO:0016784">
    <property type="term" value="F:3-mercaptopyruvate sulfurtransferase activity"/>
    <property type="evidence" value="ECO:0007669"/>
    <property type="project" value="UniProtKB-EC"/>
</dbReference>
<dbReference type="InterPro" id="IPR001763">
    <property type="entry name" value="Rhodanese-like_dom"/>
</dbReference>
<evidence type="ECO:0000259" key="4">
    <source>
        <dbReference type="PROSITE" id="PS50206"/>
    </source>
</evidence>
<sequence>MDLLVSTEWLDGELGAPDLRVIDATVFLPGTGRDARAEYEAEHIPGAVFFDLEEIVDSSNPVPHMLPPEHKFASRMQTLGLGDGNRFVVYDNTPLHSAARAWWMLKIFGSHYVATLDGGLQKWKAEGRPTEGGRPQVRHAHFTPMLDQEAVADKAFVASILGGDHEIVDARSAARFSGEEPEPRQGLASGHIPGSRSLPQGQ</sequence>
<dbReference type="CDD" id="cd01448">
    <property type="entry name" value="TST_Repeat_1"/>
    <property type="match status" value="1"/>
</dbReference>
<dbReference type="GO" id="GO:0004792">
    <property type="term" value="F:thiosulfate-cyanide sulfurtransferase activity"/>
    <property type="evidence" value="ECO:0007669"/>
    <property type="project" value="InterPro"/>
</dbReference>
<evidence type="ECO:0000256" key="1">
    <source>
        <dbReference type="ARBA" id="ARBA00022679"/>
    </source>
</evidence>
<dbReference type="InterPro" id="IPR001307">
    <property type="entry name" value="Thiosulphate_STrfase_CS"/>
</dbReference>
<feature type="domain" description="Rhodanese" evidence="4">
    <location>
        <begin position="161"/>
        <end position="199"/>
    </location>
</feature>
<evidence type="ECO:0000313" key="5">
    <source>
        <dbReference type="EMBL" id="CAA9493744.1"/>
    </source>
</evidence>
<evidence type="ECO:0000256" key="3">
    <source>
        <dbReference type="SAM" id="MobiDB-lite"/>
    </source>
</evidence>
<dbReference type="PROSITE" id="PS00380">
    <property type="entry name" value="RHODANESE_1"/>
    <property type="match status" value="1"/>
</dbReference>
<dbReference type="InterPro" id="IPR045078">
    <property type="entry name" value="TST/MPST-like"/>
</dbReference>
<dbReference type="InterPro" id="IPR036873">
    <property type="entry name" value="Rhodanese-like_dom_sf"/>
</dbReference>
<keyword evidence="5" id="KW-0670">Pyruvate</keyword>